<dbReference type="SUPFAM" id="SSF51735">
    <property type="entry name" value="NAD(P)-binding Rossmann-fold domains"/>
    <property type="match status" value="1"/>
</dbReference>
<dbReference type="Pfam" id="PF13561">
    <property type="entry name" value="adh_short_C2"/>
    <property type="match status" value="1"/>
</dbReference>
<organism evidence="3 4">
    <name type="scientific">Rhizobium alvei</name>
    <dbReference type="NCBI Taxonomy" id="1132659"/>
    <lineage>
        <taxon>Bacteria</taxon>
        <taxon>Pseudomonadati</taxon>
        <taxon>Pseudomonadota</taxon>
        <taxon>Alphaproteobacteria</taxon>
        <taxon>Hyphomicrobiales</taxon>
        <taxon>Rhizobiaceae</taxon>
        <taxon>Rhizobium/Agrobacterium group</taxon>
        <taxon>Rhizobium</taxon>
    </lineage>
</organism>
<dbReference type="InterPro" id="IPR036291">
    <property type="entry name" value="NAD(P)-bd_dom_sf"/>
</dbReference>
<protein>
    <submittedName>
        <fullName evidence="3">SDR family NAD(P)-dependent oxidoreductase</fullName>
    </submittedName>
</protein>
<evidence type="ECO:0000256" key="2">
    <source>
        <dbReference type="ARBA" id="ARBA00023002"/>
    </source>
</evidence>
<dbReference type="Proteomes" id="UP001174932">
    <property type="component" value="Unassembled WGS sequence"/>
</dbReference>
<comment type="caution">
    <text evidence="3">The sequence shown here is derived from an EMBL/GenBank/DDBJ whole genome shotgun (WGS) entry which is preliminary data.</text>
</comment>
<dbReference type="PRINTS" id="PR00080">
    <property type="entry name" value="SDRFAMILY"/>
</dbReference>
<dbReference type="InterPro" id="IPR051122">
    <property type="entry name" value="SDR_DHRS6-like"/>
</dbReference>
<dbReference type="PANTHER" id="PTHR43477:SF1">
    <property type="entry name" value="DIHYDROANTICAPSIN 7-DEHYDROGENASE"/>
    <property type="match status" value="1"/>
</dbReference>
<evidence type="ECO:0000313" key="4">
    <source>
        <dbReference type="Proteomes" id="UP001174932"/>
    </source>
</evidence>
<sequence length="258" mass="27149">MDAKMRGSRLAGKNAVVTGAGRGIGKGVALMMARQGARVLACDINAGSLDQLKKEALSEGLSNLDIHAADLTDEAGANGLGDKAEALFGSVEILVNAAAIVVFNWIDQMSFAEWRKTIAGELDTVFLVTRRIWPLMKIRGGSIINFSSANAHVALDTSPAIAHCAGKGGVLAMTRQMAMEGGKIGIRANSIAPGFIITEETERHLSNPEMMRAVKTKAMVDLLGTPDDIGYLAVYLGSDESRYVTGADLSIDGGATAW</sequence>
<gene>
    <name evidence="3" type="ORF">Q4481_14170</name>
</gene>
<accession>A0ABT8YNC3</accession>
<name>A0ABT8YNC3_9HYPH</name>
<dbReference type="EMBL" id="JAUOZU010000009">
    <property type="protein sequence ID" value="MDO6965111.1"/>
    <property type="molecule type" value="Genomic_DNA"/>
</dbReference>
<proteinExistence type="inferred from homology"/>
<dbReference type="PANTHER" id="PTHR43477">
    <property type="entry name" value="DIHYDROANTICAPSIN 7-DEHYDROGENASE"/>
    <property type="match status" value="1"/>
</dbReference>
<dbReference type="PRINTS" id="PR00081">
    <property type="entry name" value="GDHRDH"/>
</dbReference>
<evidence type="ECO:0000256" key="1">
    <source>
        <dbReference type="ARBA" id="ARBA00006484"/>
    </source>
</evidence>
<reference evidence="3" key="1">
    <citation type="journal article" date="2015" name="Int. J. Syst. Evol. Microbiol.">
        <title>Rhizobium alvei sp. nov., isolated from a freshwater river.</title>
        <authorList>
            <person name="Sheu S.Y."/>
            <person name="Huang H.W."/>
            <person name="Young C.C."/>
            <person name="Chen W.M."/>
        </authorList>
    </citation>
    <scope>NUCLEOTIDE SEQUENCE</scope>
    <source>
        <strain evidence="3">TNR-22</strain>
    </source>
</reference>
<keyword evidence="4" id="KW-1185">Reference proteome</keyword>
<dbReference type="CDD" id="cd05233">
    <property type="entry name" value="SDR_c"/>
    <property type="match status" value="1"/>
</dbReference>
<dbReference type="InterPro" id="IPR002347">
    <property type="entry name" value="SDR_fam"/>
</dbReference>
<dbReference type="Gene3D" id="3.40.50.720">
    <property type="entry name" value="NAD(P)-binding Rossmann-like Domain"/>
    <property type="match status" value="1"/>
</dbReference>
<keyword evidence="2" id="KW-0560">Oxidoreductase</keyword>
<comment type="similarity">
    <text evidence="1">Belongs to the short-chain dehydrogenases/reductases (SDR) family.</text>
</comment>
<evidence type="ECO:0000313" key="3">
    <source>
        <dbReference type="EMBL" id="MDO6965111.1"/>
    </source>
</evidence>
<dbReference type="RefSeq" id="WP_304377045.1">
    <property type="nucleotide sequence ID" value="NZ_JAUOZU010000009.1"/>
</dbReference>
<reference evidence="3" key="2">
    <citation type="submission" date="2023-07" db="EMBL/GenBank/DDBJ databases">
        <authorList>
            <person name="Shen H."/>
        </authorList>
    </citation>
    <scope>NUCLEOTIDE SEQUENCE</scope>
    <source>
        <strain evidence="3">TNR-22</strain>
    </source>
</reference>